<evidence type="ECO:0000313" key="3">
    <source>
        <dbReference type="Proteomes" id="UP000242715"/>
    </source>
</evidence>
<organism evidence="2 3">
    <name type="scientific">Trifolium subterraneum</name>
    <name type="common">Subterranean clover</name>
    <dbReference type="NCBI Taxonomy" id="3900"/>
    <lineage>
        <taxon>Eukaryota</taxon>
        <taxon>Viridiplantae</taxon>
        <taxon>Streptophyta</taxon>
        <taxon>Embryophyta</taxon>
        <taxon>Tracheophyta</taxon>
        <taxon>Spermatophyta</taxon>
        <taxon>Magnoliopsida</taxon>
        <taxon>eudicotyledons</taxon>
        <taxon>Gunneridae</taxon>
        <taxon>Pentapetalae</taxon>
        <taxon>rosids</taxon>
        <taxon>fabids</taxon>
        <taxon>Fabales</taxon>
        <taxon>Fabaceae</taxon>
        <taxon>Papilionoideae</taxon>
        <taxon>50 kb inversion clade</taxon>
        <taxon>NPAAA clade</taxon>
        <taxon>Hologalegina</taxon>
        <taxon>IRL clade</taxon>
        <taxon>Trifolieae</taxon>
        <taxon>Trifolium</taxon>
    </lineage>
</organism>
<protein>
    <submittedName>
        <fullName evidence="2">Uncharacterized protein</fullName>
    </submittedName>
</protein>
<evidence type="ECO:0000313" key="2">
    <source>
        <dbReference type="EMBL" id="GAU47285.1"/>
    </source>
</evidence>
<proteinExistence type="predicted"/>
<sequence>MNEQSCEEIKVFLVAAKKRKETEPEVVVVSGGLEVLEVQSPNKMCRVSKKDFAGILVEVEPQQLDAKNVEVSIENQPNIHRRKKLRKIKVTVKGDIGVSVEKTENNLKSRLKKSKDDLKREKLDRTAAEKNKDVEMSQMKTTFKKEI</sequence>
<dbReference type="EMBL" id="DF974299">
    <property type="protein sequence ID" value="GAU47285.1"/>
    <property type="molecule type" value="Genomic_DNA"/>
</dbReference>
<gene>
    <name evidence="2" type="ORF">TSUD_94740</name>
</gene>
<dbReference type="Proteomes" id="UP000242715">
    <property type="component" value="Unassembled WGS sequence"/>
</dbReference>
<feature type="compositionally biased region" description="Basic and acidic residues" evidence="1">
    <location>
        <begin position="114"/>
        <end position="135"/>
    </location>
</feature>
<name>A0A2Z6PDI7_TRISU</name>
<keyword evidence="3" id="KW-1185">Reference proteome</keyword>
<evidence type="ECO:0000256" key="1">
    <source>
        <dbReference type="SAM" id="MobiDB-lite"/>
    </source>
</evidence>
<accession>A0A2Z6PDI7</accession>
<reference evidence="3" key="1">
    <citation type="journal article" date="2017" name="Front. Plant Sci.">
        <title>Climate Clever Clovers: New Paradigm to Reduce the Environmental Footprint of Ruminants by Breeding Low Methanogenic Forages Utilizing Haplotype Variation.</title>
        <authorList>
            <person name="Kaur P."/>
            <person name="Appels R."/>
            <person name="Bayer P.E."/>
            <person name="Keeble-Gagnere G."/>
            <person name="Wang J."/>
            <person name="Hirakawa H."/>
            <person name="Shirasawa K."/>
            <person name="Vercoe P."/>
            <person name="Stefanova K."/>
            <person name="Durmic Z."/>
            <person name="Nichols P."/>
            <person name="Revell C."/>
            <person name="Isobe S.N."/>
            <person name="Edwards D."/>
            <person name="Erskine W."/>
        </authorList>
    </citation>
    <scope>NUCLEOTIDE SEQUENCE [LARGE SCALE GENOMIC DNA]</scope>
    <source>
        <strain evidence="3">cv. Daliak</strain>
    </source>
</reference>
<dbReference type="AlphaFoldDB" id="A0A2Z6PDI7"/>
<feature type="region of interest" description="Disordered" evidence="1">
    <location>
        <begin position="111"/>
        <end position="147"/>
    </location>
</feature>